<dbReference type="InterPro" id="IPR050108">
    <property type="entry name" value="CDK"/>
</dbReference>
<evidence type="ECO:0000256" key="5">
    <source>
        <dbReference type="ARBA" id="ARBA00022741"/>
    </source>
</evidence>
<dbReference type="PROSITE" id="PS50011">
    <property type="entry name" value="PROTEIN_KINASE_DOM"/>
    <property type="match status" value="1"/>
</dbReference>
<evidence type="ECO:0000256" key="9">
    <source>
        <dbReference type="ARBA" id="ARBA00048367"/>
    </source>
</evidence>
<comment type="caution">
    <text evidence="14">The sequence shown here is derived from an EMBL/GenBank/DDBJ whole genome shotgun (WGS) entry which is preliminary data.</text>
</comment>
<protein>
    <recommendedName>
        <fullName evidence="2">cyclin-dependent kinase</fullName>
        <ecNumber evidence="2">2.7.11.22</ecNumber>
    </recommendedName>
</protein>
<evidence type="ECO:0000256" key="3">
    <source>
        <dbReference type="ARBA" id="ARBA00022527"/>
    </source>
</evidence>
<dbReference type="Gene3D" id="1.10.510.10">
    <property type="entry name" value="Transferase(Phosphotransferase) domain 1"/>
    <property type="match status" value="1"/>
</dbReference>
<dbReference type="SUPFAM" id="SSF56112">
    <property type="entry name" value="Protein kinase-like (PK-like)"/>
    <property type="match status" value="1"/>
</dbReference>
<comment type="catalytic activity">
    <reaction evidence="8">
        <text>L-threonyl-[protein] + ATP = O-phospho-L-threonyl-[protein] + ADP + H(+)</text>
        <dbReference type="Rhea" id="RHEA:46608"/>
        <dbReference type="Rhea" id="RHEA-COMP:11060"/>
        <dbReference type="Rhea" id="RHEA-COMP:11605"/>
        <dbReference type="ChEBI" id="CHEBI:15378"/>
        <dbReference type="ChEBI" id="CHEBI:30013"/>
        <dbReference type="ChEBI" id="CHEBI:30616"/>
        <dbReference type="ChEBI" id="CHEBI:61977"/>
        <dbReference type="ChEBI" id="CHEBI:456216"/>
        <dbReference type="EC" id="2.7.11.22"/>
    </reaction>
</comment>
<evidence type="ECO:0000256" key="12">
    <source>
        <dbReference type="SAM" id="MobiDB-lite"/>
    </source>
</evidence>
<dbReference type="EC" id="2.7.11.22" evidence="2"/>
<evidence type="ECO:0000256" key="10">
    <source>
        <dbReference type="PROSITE-ProRule" id="PRU10141"/>
    </source>
</evidence>
<dbReference type="Pfam" id="PF00069">
    <property type="entry name" value="Pkinase"/>
    <property type="match status" value="1"/>
</dbReference>
<comment type="catalytic activity">
    <reaction evidence="9">
        <text>L-seryl-[protein] + ATP = O-phospho-L-seryl-[protein] + ADP + H(+)</text>
        <dbReference type="Rhea" id="RHEA:17989"/>
        <dbReference type="Rhea" id="RHEA-COMP:9863"/>
        <dbReference type="Rhea" id="RHEA-COMP:11604"/>
        <dbReference type="ChEBI" id="CHEBI:15378"/>
        <dbReference type="ChEBI" id="CHEBI:29999"/>
        <dbReference type="ChEBI" id="CHEBI:30616"/>
        <dbReference type="ChEBI" id="CHEBI:83421"/>
        <dbReference type="ChEBI" id="CHEBI:456216"/>
        <dbReference type="EC" id="2.7.11.22"/>
    </reaction>
</comment>
<dbReference type="GO" id="GO:0005524">
    <property type="term" value="F:ATP binding"/>
    <property type="evidence" value="ECO:0007669"/>
    <property type="project" value="UniProtKB-UniRule"/>
</dbReference>
<evidence type="ECO:0000256" key="11">
    <source>
        <dbReference type="RuleBase" id="RU000304"/>
    </source>
</evidence>
<dbReference type="InterPro" id="IPR008271">
    <property type="entry name" value="Ser/Thr_kinase_AS"/>
</dbReference>
<dbReference type="EMBL" id="BTRK01000006">
    <property type="protein sequence ID" value="GMR59165.1"/>
    <property type="molecule type" value="Genomic_DNA"/>
</dbReference>
<name>A0AAN5DAP9_9BILA</name>
<evidence type="ECO:0000313" key="15">
    <source>
        <dbReference type="Proteomes" id="UP001328107"/>
    </source>
</evidence>
<evidence type="ECO:0000313" key="14">
    <source>
        <dbReference type="EMBL" id="GMR59165.1"/>
    </source>
</evidence>
<organism evidence="14 15">
    <name type="scientific">Pristionchus mayeri</name>
    <dbReference type="NCBI Taxonomy" id="1317129"/>
    <lineage>
        <taxon>Eukaryota</taxon>
        <taxon>Metazoa</taxon>
        <taxon>Ecdysozoa</taxon>
        <taxon>Nematoda</taxon>
        <taxon>Chromadorea</taxon>
        <taxon>Rhabditida</taxon>
        <taxon>Rhabditina</taxon>
        <taxon>Diplogasteromorpha</taxon>
        <taxon>Diplogasteroidea</taxon>
        <taxon>Neodiplogasteridae</taxon>
        <taxon>Pristionchus</taxon>
    </lineage>
</organism>
<evidence type="ECO:0000256" key="7">
    <source>
        <dbReference type="ARBA" id="ARBA00022840"/>
    </source>
</evidence>
<evidence type="ECO:0000256" key="1">
    <source>
        <dbReference type="ARBA" id="ARBA00006485"/>
    </source>
</evidence>
<dbReference type="FunFam" id="3.30.200.20:FF:000049">
    <property type="entry name" value="cyclin-dependent kinase-like 1 isoform X1"/>
    <property type="match status" value="1"/>
</dbReference>
<gene>
    <name evidence="14" type="ORF">PMAYCL1PPCAC_29360</name>
</gene>
<feature type="binding site" evidence="10">
    <location>
        <position position="158"/>
    </location>
    <ligand>
        <name>ATP</name>
        <dbReference type="ChEBI" id="CHEBI:30616"/>
    </ligand>
</feature>
<evidence type="ECO:0000256" key="8">
    <source>
        <dbReference type="ARBA" id="ARBA00047811"/>
    </source>
</evidence>
<dbReference type="PANTHER" id="PTHR24056:SF222">
    <property type="entry name" value="CYCLIN-DEPENDENT KINASE-LIKE 1"/>
    <property type="match status" value="1"/>
</dbReference>
<dbReference type="GO" id="GO:0005634">
    <property type="term" value="C:nucleus"/>
    <property type="evidence" value="ECO:0007669"/>
    <property type="project" value="TreeGrafter"/>
</dbReference>
<evidence type="ECO:0000259" key="13">
    <source>
        <dbReference type="PROSITE" id="PS50011"/>
    </source>
</evidence>
<dbReference type="AlphaFoldDB" id="A0AAN5DAP9"/>
<dbReference type="SMART" id="SM00220">
    <property type="entry name" value="S_TKc"/>
    <property type="match status" value="1"/>
</dbReference>
<keyword evidence="5 10" id="KW-0547">Nucleotide-binding</keyword>
<evidence type="ECO:0000256" key="2">
    <source>
        <dbReference type="ARBA" id="ARBA00012425"/>
    </source>
</evidence>
<dbReference type="Gene3D" id="3.30.200.20">
    <property type="entry name" value="Phosphorylase Kinase, domain 1"/>
    <property type="match status" value="1"/>
</dbReference>
<keyword evidence="3 11" id="KW-0723">Serine/threonine-protein kinase</keyword>
<dbReference type="PANTHER" id="PTHR24056">
    <property type="entry name" value="CELL DIVISION PROTEIN KINASE"/>
    <property type="match status" value="1"/>
</dbReference>
<feature type="compositionally biased region" description="Basic and acidic residues" evidence="12">
    <location>
        <begin position="1"/>
        <end position="11"/>
    </location>
</feature>
<keyword evidence="15" id="KW-1185">Reference proteome</keyword>
<feature type="domain" description="Protein kinase" evidence="13">
    <location>
        <begin position="128"/>
        <end position="410"/>
    </location>
</feature>
<dbReference type="Proteomes" id="UP001328107">
    <property type="component" value="Unassembled WGS sequence"/>
</dbReference>
<evidence type="ECO:0000256" key="4">
    <source>
        <dbReference type="ARBA" id="ARBA00022679"/>
    </source>
</evidence>
<dbReference type="PROSITE" id="PS00107">
    <property type="entry name" value="PROTEIN_KINASE_ATP"/>
    <property type="match status" value="1"/>
</dbReference>
<sequence length="462" mass="53067">MFGAWKEKGEEVSQPFKKITPSRPSVPHISTLPLPKRDTVVRKTIIPYSTLKRPLREAPPPFKPPSRVQLYQGKPPMTQVAVDKSKCTVIPGTSSTTQKGMEALISMENNLFYAHRQQRKKEQMMDKYERLGKIGEGSYGVVFKCRNKENGQIVAIKKFFETEDDPQIKKIALREIRMLKQLKHPNLVSLIEVFKRNRKLHLVFEHCDRTVLNDLEKYPTGVPEELSKRLTYQLLQAIAFCHSHNCIHRDVKPENILITKNDILKLGDFGFARIINSSEMYTDYVATRWYRAPELLVGDTSYGPPVDVWAIGCVVAELQTGEAIWPGRSDIDQLYLIRKTMGDLIARHVAIFRNNHFFFGLSIPEPESRESLPLKMNKASSVVVDFLYKCFDMNPDKRWSCNELLEHDYCKGYQLKTKHDSPQSTSTKKITDNSYLPYLNKNEGKSQLKAAANTSRSYLPLI</sequence>
<keyword evidence="6" id="KW-0418">Kinase</keyword>
<feature type="region of interest" description="Disordered" evidence="12">
    <location>
        <begin position="1"/>
        <end position="29"/>
    </location>
</feature>
<dbReference type="GO" id="GO:0004693">
    <property type="term" value="F:cyclin-dependent protein serine/threonine kinase activity"/>
    <property type="evidence" value="ECO:0007669"/>
    <property type="project" value="UniProtKB-EC"/>
</dbReference>
<keyword evidence="4" id="KW-0808">Transferase</keyword>
<keyword evidence="7 10" id="KW-0067">ATP-binding</keyword>
<proteinExistence type="inferred from homology"/>
<dbReference type="CDD" id="cd07847">
    <property type="entry name" value="STKc_CDKL1_4"/>
    <property type="match status" value="1"/>
</dbReference>
<comment type="similarity">
    <text evidence="1">Belongs to the protein kinase superfamily. CMGC Ser/Thr protein kinase family. CDC2/CDKX subfamily.</text>
</comment>
<dbReference type="InterPro" id="IPR011009">
    <property type="entry name" value="Kinase-like_dom_sf"/>
</dbReference>
<accession>A0AAN5DAP9</accession>
<dbReference type="InterPro" id="IPR017441">
    <property type="entry name" value="Protein_kinase_ATP_BS"/>
</dbReference>
<reference evidence="15" key="1">
    <citation type="submission" date="2022-10" db="EMBL/GenBank/DDBJ databases">
        <title>Genome assembly of Pristionchus species.</title>
        <authorList>
            <person name="Yoshida K."/>
            <person name="Sommer R.J."/>
        </authorList>
    </citation>
    <scope>NUCLEOTIDE SEQUENCE [LARGE SCALE GENOMIC DNA]</scope>
    <source>
        <strain evidence="15">RS5460</strain>
    </source>
</reference>
<evidence type="ECO:0000256" key="6">
    <source>
        <dbReference type="ARBA" id="ARBA00022777"/>
    </source>
</evidence>
<dbReference type="PROSITE" id="PS00108">
    <property type="entry name" value="PROTEIN_KINASE_ST"/>
    <property type="match status" value="1"/>
</dbReference>
<dbReference type="InterPro" id="IPR000719">
    <property type="entry name" value="Prot_kinase_dom"/>
</dbReference>
<dbReference type="FunFam" id="1.10.510.10:FF:000624">
    <property type="entry name" value="Mitogen-activated protein kinase"/>
    <property type="match status" value="1"/>
</dbReference>